<keyword evidence="1" id="KW-0472">Membrane</keyword>
<name>A0A5J4PYG4_9EUKA</name>
<evidence type="ECO:0000256" key="1">
    <source>
        <dbReference type="SAM" id="Phobius"/>
    </source>
</evidence>
<dbReference type="EMBL" id="SNRW01048208">
    <property type="protein sequence ID" value="KAA6313664.1"/>
    <property type="molecule type" value="Genomic_DNA"/>
</dbReference>
<keyword evidence="1" id="KW-1133">Transmembrane helix</keyword>
<dbReference type="Proteomes" id="UP000324800">
    <property type="component" value="Unassembled WGS sequence"/>
</dbReference>
<keyword evidence="1" id="KW-0812">Transmembrane</keyword>
<organism evidence="2 3">
    <name type="scientific">Streblomastix strix</name>
    <dbReference type="NCBI Taxonomy" id="222440"/>
    <lineage>
        <taxon>Eukaryota</taxon>
        <taxon>Metamonada</taxon>
        <taxon>Preaxostyla</taxon>
        <taxon>Oxymonadida</taxon>
        <taxon>Streblomastigidae</taxon>
        <taxon>Streblomastix</taxon>
    </lineage>
</organism>
<comment type="caution">
    <text evidence="2">The sequence shown here is derived from an EMBL/GenBank/DDBJ whole genome shotgun (WGS) entry which is preliminary data.</text>
</comment>
<accession>A0A5J4PYG4</accession>
<dbReference type="AlphaFoldDB" id="A0A5J4PYG4"/>
<proteinExistence type="predicted"/>
<evidence type="ECO:0000313" key="3">
    <source>
        <dbReference type="Proteomes" id="UP000324800"/>
    </source>
</evidence>
<protein>
    <submittedName>
        <fullName evidence="2">Uncharacterized protein</fullName>
    </submittedName>
</protein>
<sequence length="111" mass="12505">MRGYQSLCFQLPNSQAFHPLSIIALYFMLFVIYGFDIDSQLYSPEISFHYEVSGLLIVFQVPNPVVRQLYSPRSQEHLEVCWIISLSSVSTTGGNSILEGLIWGAATATER</sequence>
<feature type="transmembrane region" description="Helical" evidence="1">
    <location>
        <begin position="16"/>
        <end position="35"/>
    </location>
</feature>
<evidence type="ECO:0000313" key="2">
    <source>
        <dbReference type="EMBL" id="KAA6313664.1"/>
    </source>
</evidence>
<gene>
    <name evidence="2" type="ORF">EZS28_055717</name>
</gene>
<reference evidence="2 3" key="1">
    <citation type="submission" date="2019-03" db="EMBL/GenBank/DDBJ databases">
        <title>Single cell metagenomics reveals metabolic interactions within the superorganism composed of flagellate Streblomastix strix and complex community of Bacteroidetes bacteria on its surface.</title>
        <authorList>
            <person name="Treitli S.C."/>
            <person name="Kolisko M."/>
            <person name="Husnik F."/>
            <person name="Keeling P."/>
            <person name="Hampl V."/>
        </authorList>
    </citation>
    <scope>NUCLEOTIDE SEQUENCE [LARGE SCALE GENOMIC DNA]</scope>
    <source>
        <strain evidence="2">ST1C</strain>
    </source>
</reference>